<dbReference type="Pfam" id="PF03489">
    <property type="entry name" value="SapB_2"/>
    <property type="match status" value="1"/>
</dbReference>
<protein>
    <recommendedName>
        <fullName evidence="3">Saposin B-type domain-containing protein</fullName>
    </recommendedName>
</protein>
<dbReference type="InterPro" id="IPR008373">
    <property type="entry name" value="Saposin"/>
</dbReference>
<sequence>MHQRLSSVVPEHEDNGQLRGHEALPADRLEQANSEIPSLKLVQRYMSAPCKKMVDTYLPVILDMIKRQMSQPEEVCSTLSLCESLQKHLAELNHQKQLESNKIPELDVAKMVAPSMPNIPLFLYPQGSPH</sequence>
<keyword evidence="5" id="KW-1185">Reference proteome</keyword>
<dbReference type="GO" id="GO:0005764">
    <property type="term" value="C:lysosome"/>
    <property type="evidence" value="ECO:0007669"/>
    <property type="project" value="InterPro"/>
</dbReference>
<gene>
    <name evidence="4" type="ORF">mPipKuh1_009579</name>
</gene>
<accession>A0A7J7ZKW7</accession>
<dbReference type="GO" id="GO:0006665">
    <property type="term" value="P:sphingolipid metabolic process"/>
    <property type="evidence" value="ECO:0007669"/>
    <property type="project" value="InterPro"/>
</dbReference>
<organism evidence="4 5">
    <name type="scientific">Pipistrellus kuhlii</name>
    <name type="common">Kuhl's pipistrelle</name>
    <dbReference type="NCBI Taxonomy" id="59472"/>
    <lineage>
        <taxon>Eukaryota</taxon>
        <taxon>Metazoa</taxon>
        <taxon>Chordata</taxon>
        <taxon>Craniata</taxon>
        <taxon>Vertebrata</taxon>
        <taxon>Euteleostomi</taxon>
        <taxon>Mammalia</taxon>
        <taxon>Eutheria</taxon>
        <taxon>Laurasiatheria</taxon>
        <taxon>Chiroptera</taxon>
        <taxon>Yangochiroptera</taxon>
        <taxon>Vespertilionidae</taxon>
        <taxon>Pipistrellus</taxon>
    </lineage>
</organism>
<dbReference type="PROSITE" id="PS50015">
    <property type="entry name" value="SAP_B"/>
    <property type="match status" value="1"/>
</dbReference>
<dbReference type="Proteomes" id="UP000558488">
    <property type="component" value="Unassembled WGS sequence"/>
</dbReference>
<evidence type="ECO:0000313" key="5">
    <source>
        <dbReference type="Proteomes" id="UP000558488"/>
    </source>
</evidence>
<dbReference type="EMBL" id="JACAGB010000003">
    <property type="protein sequence ID" value="KAF6374360.1"/>
    <property type="molecule type" value="Genomic_DNA"/>
</dbReference>
<dbReference type="PRINTS" id="PR01797">
    <property type="entry name" value="SAPOSIN"/>
</dbReference>
<dbReference type="AlphaFoldDB" id="A0A7J7ZKW7"/>
<dbReference type="SUPFAM" id="SSF47862">
    <property type="entry name" value="Saposin"/>
    <property type="match status" value="1"/>
</dbReference>
<evidence type="ECO:0000259" key="3">
    <source>
        <dbReference type="PROSITE" id="PS50015"/>
    </source>
</evidence>
<evidence type="ECO:0000313" key="4">
    <source>
        <dbReference type="EMBL" id="KAF6374360.1"/>
    </source>
</evidence>
<evidence type="ECO:0000256" key="1">
    <source>
        <dbReference type="ARBA" id="ARBA00023157"/>
    </source>
</evidence>
<keyword evidence="1" id="KW-1015">Disulfide bond</keyword>
<comment type="caution">
    <text evidence="4">The sequence shown here is derived from an EMBL/GenBank/DDBJ whole genome shotgun (WGS) entry which is preliminary data.</text>
</comment>
<evidence type="ECO:0000256" key="2">
    <source>
        <dbReference type="ARBA" id="ARBA00023180"/>
    </source>
</evidence>
<proteinExistence type="predicted"/>
<dbReference type="Gene3D" id="1.10.225.10">
    <property type="entry name" value="Saposin-like"/>
    <property type="match status" value="1"/>
</dbReference>
<feature type="domain" description="Saposin B-type" evidence="3">
    <location>
        <begin position="45"/>
        <end position="86"/>
    </location>
</feature>
<name>A0A7J7ZKW7_PIPKU</name>
<dbReference type="InterPro" id="IPR008139">
    <property type="entry name" value="SaposinB_dom"/>
</dbReference>
<keyword evidence="2" id="KW-0325">Glycoprotein</keyword>
<reference evidence="4 5" key="1">
    <citation type="journal article" date="2020" name="Nature">
        <title>Six reference-quality genomes reveal evolution of bat adaptations.</title>
        <authorList>
            <person name="Jebb D."/>
            <person name="Huang Z."/>
            <person name="Pippel M."/>
            <person name="Hughes G.M."/>
            <person name="Lavrichenko K."/>
            <person name="Devanna P."/>
            <person name="Winkler S."/>
            <person name="Jermiin L.S."/>
            <person name="Skirmuntt E.C."/>
            <person name="Katzourakis A."/>
            <person name="Burkitt-Gray L."/>
            <person name="Ray D.A."/>
            <person name="Sullivan K.A.M."/>
            <person name="Roscito J.G."/>
            <person name="Kirilenko B.M."/>
            <person name="Davalos L.M."/>
            <person name="Corthals A.P."/>
            <person name="Power M.L."/>
            <person name="Jones G."/>
            <person name="Ransome R.D."/>
            <person name="Dechmann D.K.N."/>
            <person name="Locatelli A.G."/>
            <person name="Puechmaille S.J."/>
            <person name="Fedrigo O."/>
            <person name="Jarvis E.D."/>
            <person name="Hiller M."/>
            <person name="Vernes S.C."/>
            <person name="Myers E.W."/>
            <person name="Teeling E.C."/>
        </authorList>
    </citation>
    <scope>NUCLEOTIDE SEQUENCE [LARGE SCALE GENOMIC DNA]</scope>
    <source>
        <strain evidence="4">MPipKuh1</strain>
        <tissue evidence="4">Flight muscle</tissue>
    </source>
</reference>
<dbReference type="InterPro" id="IPR011001">
    <property type="entry name" value="Saposin-like"/>
</dbReference>
<dbReference type="GO" id="GO:0016020">
    <property type="term" value="C:membrane"/>
    <property type="evidence" value="ECO:0007669"/>
    <property type="project" value="GOC"/>
</dbReference>
<dbReference type="InterPro" id="IPR008138">
    <property type="entry name" value="SapB_2"/>
</dbReference>